<proteinExistence type="predicted"/>
<gene>
    <name evidence="1" type="ORF">B296_00054222</name>
</gene>
<dbReference type="AlphaFoldDB" id="A0A444BXJ7"/>
<dbReference type="EMBL" id="AMZH03014943">
    <property type="protein sequence ID" value="RRT46802.1"/>
    <property type="molecule type" value="Genomic_DNA"/>
</dbReference>
<name>A0A444BXJ7_ENSVE</name>
<protein>
    <submittedName>
        <fullName evidence="1">Uncharacterized protein</fullName>
    </submittedName>
</protein>
<organism evidence="1 2">
    <name type="scientific">Ensete ventricosum</name>
    <name type="common">Abyssinian banana</name>
    <name type="synonym">Musa ensete</name>
    <dbReference type="NCBI Taxonomy" id="4639"/>
    <lineage>
        <taxon>Eukaryota</taxon>
        <taxon>Viridiplantae</taxon>
        <taxon>Streptophyta</taxon>
        <taxon>Embryophyta</taxon>
        <taxon>Tracheophyta</taxon>
        <taxon>Spermatophyta</taxon>
        <taxon>Magnoliopsida</taxon>
        <taxon>Liliopsida</taxon>
        <taxon>Zingiberales</taxon>
        <taxon>Musaceae</taxon>
        <taxon>Ensete</taxon>
    </lineage>
</organism>
<accession>A0A444BXJ7</accession>
<comment type="caution">
    <text evidence="1">The sequence shown here is derived from an EMBL/GenBank/DDBJ whole genome shotgun (WGS) entry which is preliminary data.</text>
</comment>
<dbReference type="Proteomes" id="UP000287651">
    <property type="component" value="Unassembled WGS sequence"/>
</dbReference>
<evidence type="ECO:0000313" key="2">
    <source>
        <dbReference type="Proteomes" id="UP000287651"/>
    </source>
</evidence>
<evidence type="ECO:0000313" key="1">
    <source>
        <dbReference type="EMBL" id="RRT46802.1"/>
    </source>
</evidence>
<sequence>MYGHLIHLKCLSEDIVRDGWFGSEDSTGDGDRPGVLAAESRKRDGVPGAMVELEVDQALGEHKHITLVEHFGEELVVGVGGDESHVERAFQHRQYLRRPGMGVGRVKAVRCEIHSSHGDAEGVEAGNSVHVHERHVGADFVRGVARLVETGEEEVFGFDQLRILAG</sequence>
<reference evidence="1 2" key="1">
    <citation type="journal article" date="2014" name="Agronomy (Basel)">
        <title>A Draft Genome Sequence for Ensete ventricosum, the Drought-Tolerant Tree Against Hunger.</title>
        <authorList>
            <person name="Harrison J."/>
            <person name="Moore K.A."/>
            <person name="Paszkiewicz K."/>
            <person name="Jones T."/>
            <person name="Grant M."/>
            <person name="Ambacheew D."/>
            <person name="Muzemil S."/>
            <person name="Studholme D.J."/>
        </authorList>
    </citation>
    <scope>NUCLEOTIDE SEQUENCE [LARGE SCALE GENOMIC DNA]</scope>
</reference>